<sequence>SGKVCVCTIWWVPQEDVSPIVDDSAAAHTKDSVLAAIIPSKSLFDETLSKIKEATGWDYEAVDIGLKLRPPSPPLPPSMQVDIPKLSLATQQPGPISLRDIPSQQCIVVVNLRNTANEDDKGTDFGIVLSLSDKPLISHIASRLEAKSSQFQRAVAKWAPQHTVVAFSRSLVYIGSPGYDSSSSGYTELGRWFELVGDLEQVVLPVVEKLCAVEASNLRLMHGFEKDSGRIFNLFFIHLPKTMNLTALQPRTTAASKSAASKSSAHVISLDEDAARGYIHSHYAPHVQMLKAVNEEAFGGAYKDVTRVRIVWKIASDLGIEWVDGTSPGNTASVLVTSGTDTLQVSVNDIVDCTCGVARGTFTNAVTLWKAVIKASSQLRAKAGKSDAEKKLAQEVERLLQPEVFADPRDVPEHDKDVVLTRSTASLLQTLRQHGYTSQTGSRAAVMVKKEKKEIILK</sequence>
<accession>A0ABQ0L546</accession>
<keyword evidence="2" id="KW-1185">Reference proteome</keyword>
<reference evidence="1" key="1">
    <citation type="submission" date="2014-09" db="EMBL/GenBank/DDBJ databases">
        <title>Genome sequence of the luminous mushroom Mycena chlorophos for searching fungal bioluminescence genes.</title>
        <authorList>
            <person name="Tanaka Y."/>
            <person name="Kasuga D."/>
            <person name="Oba Y."/>
            <person name="Hase S."/>
            <person name="Sato K."/>
            <person name="Oba Y."/>
            <person name="Sakakibara Y."/>
        </authorList>
    </citation>
    <scope>NUCLEOTIDE SEQUENCE</scope>
</reference>
<dbReference type="Proteomes" id="UP000815677">
    <property type="component" value="Unassembled WGS sequence"/>
</dbReference>
<dbReference type="EMBL" id="DF840468">
    <property type="protein sequence ID" value="GAT44981.1"/>
    <property type="molecule type" value="Genomic_DNA"/>
</dbReference>
<feature type="non-terminal residue" evidence="1">
    <location>
        <position position="1"/>
    </location>
</feature>
<evidence type="ECO:0000313" key="2">
    <source>
        <dbReference type="Proteomes" id="UP000815677"/>
    </source>
</evidence>
<evidence type="ECO:0000313" key="1">
    <source>
        <dbReference type="EMBL" id="GAT44981.1"/>
    </source>
</evidence>
<protein>
    <submittedName>
        <fullName evidence="1">Uncharacterized protein</fullName>
    </submittedName>
</protein>
<organism evidence="1 2">
    <name type="scientific">Mycena chlorophos</name>
    <name type="common">Agaric fungus</name>
    <name type="synonym">Agaricus chlorophos</name>
    <dbReference type="NCBI Taxonomy" id="658473"/>
    <lineage>
        <taxon>Eukaryota</taxon>
        <taxon>Fungi</taxon>
        <taxon>Dikarya</taxon>
        <taxon>Basidiomycota</taxon>
        <taxon>Agaricomycotina</taxon>
        <taxon>Agaricomycetes</taxon>
        <taxon>Agaricomycetidae</taxon>
        <taxon>Agaricales</taxon>
        <taxon>Marasmiineae</taxon>
        <taxon>Mycenaceae</taxon>
        <taxon>Mycena</taxon>
    </lineage>
</organism>
<gene>
    <name evidence="1" type="ORF">MCHLO_02579</name>
</gene>
<name>A0ABQ0L546_MYCCL</name>
<proteinExistence type="predicted"/>